<evidence type="ECO:0000313" key="1">
    <source>
        <dbReference type="EMBL" id="GKU25023.1"/>
    </source>
</evidence>
<accession>A0A9W6DAU1</accession>
<dbReference type="EMBL" id="BQXY01000002">
    <property type="protein sequence ID" value="GKU25023.1"/>
    <property type="molecule type" value="Genomic_DNA"/>
</dbReference>
<gene>
    <name evidence="1" type="ORF">CFOLD11_18490</name>
</gene>
<dbReference type="Proteomes" id="UP001057868">
    <property type="component" value="Unassembled WGS sequence"/>
</dbReference>
<proteinExistence type="predicted"/>
<dbReference type="InterPro" id="IPR029060">
    <property type="entry name" value="PIN-like_dom_sf"/>
</dbReference>
<protein>
    <recommendedName>
        <fullName evidence="3">PIN domain-containing protein</fullName>
    </recommendedName>
</protein>
<evidence type="ECO:0008006" key="3">
    <source>
        <dbReference type="Google" id="ProtNLM"/>
    </source>
</evidence>
<organism evidence="1 2">
    <name type="scientific">Clostridium folliculivorans</name>
    <dbReference type="NCBI Taxonomy" id="2886038"/>
    <lineage>
        <taxon>Bacteria</taxon>
        <taxon>Bacillati</taxon>
        <taxon>Bacillota</taxon>
        <taxon>Clostridia</taxon>
        <taxon>Eubacteriales</taxon>
        <taxon>Clostridiaceae</taxon>
        <taxon>Clostridium</taxon>
    </lineage>
</organism>
<name>A0A9W6DAU1_9CLOT</name>
<dbReference type="Gene3D" id="3.40.50.1010">
    <property type="entry name" value="5'-nuclease"/>
    <property type="match status" value="1"/>
</dbReference>
<dbReference type="RefSeq" id="WP_261851993.1">
    <property type="nucleotide sequence ID" value="NZ_BQXY01000002.1"/>
</dbReference>
<reference evidence="1" key="1">
    <citation type="journal article" date="2023" name="Int. J. Syst. Evol. Microbiol.">
        <title>&lt;i&gt;Clostridium folliculivorans&lt;/i&gt; sp. nov., isolated from soil samples of an organic paddy in Japan.</title>
        <authorList>
            <person name="Tazawa J."/>
            <person name="Kobayashi H."/>
            <person name="Tanizawa Y."/>
            <person name="Uchino A."/>
            <person name="Tanaka F."/>
            <person name="Urashima Y."/>
            <person name="Miura S."/>
            <person name="Sakamoto M."/>
            <person name="Ohkuma M."/>
            <person name="Tohno M."/>
        </authorList>
    </citation>
    <scope>NUCLEOTIDE SEQUENCE</scope>
    <source>
        <strain evidence="1">D1-1</strain>
    </source>
</reference>
<dbReference type="SUPFAM" id="SSF88723">
    <property type="entry name" value="PIN domain-like"/>
    <property type="match status" value="1"/>
</dbReference>
<dbReference type="AlphaFoldDB" id="A0A9W6DAU1"/>
<keyword evidence="2" id="KW-1185">Reference proteome</keyword>
<sequence length="151" mass="17731">MEYLLDTNAVIGLWNQYPFVIDKLIEEKKLRISREVSEELVIKEMRLYKGQQVLSDRFCKLIFFIIETDRHEINKFYSTLNIKHTKNGNTYVDNKNKLSQNDLSLLYTCHLDSNLILVTEDKYLFNAAIGILGEDRVITLNKLVEKVEVEV</sequence>
<evidence type="ECO:0000313" key="2">
    <source>
        <dbReference type="Proteomes" id="UP001057868"/>
    </source>
</evidence>
<comment type="caution">
    <text evidence="1">The sequence shown here is derived from an EMBL/GenBank/DDBJ whole genome shotgun (WGS) entry which is preliminary data.</text>
</comment>